<comment type="similarity">
    <text evidence="1">Belongs to the thioesterase PaaI family.</text>
</comment>
<name>A0ABV9FI71_9BACL</name>
<dbReference type="SUPFAM" id="SSF54637">
    <property type="entry name" value="Thioesterase/thiol ester dehydrase-isomerase"/>
    <property type="match status" value="1"/>
</dbReference>
<dbReference type="InterPro" id="IPR003736">
    <property type="entry name" value="PAAI_dom"/>
</dbReference>
<comment type="caution">
    <text evidence="4">The sequence shown here is derived from an EMBL/GenBank/DDBJ whole genome shotgun (WGS) entry which is preliminary data.</text>
</comment>
<keyword evidence="2 4" id="KW-0378">Hydrolase</keyword>
<proteinExistence type="inferred from homology"/>
<accession>A0ABV9FI71</accession>
<evidence type="ECO:0000256" key="2">
    <source>
        <dbReference type="ARBA" id="ARBA00022801"/>
    </source>
</evidence>
<dbReference type="InterPro" id="IPR029069">
    <property type="entry name" value="HotDog_dom_sf"/>
</dbReference>
<dbReference type="Pfam" id="PF03061">
    <property type="entry name" value="4HBT"/>
    <property type="match status" value="1"/>
</dbReference>
<evidence type="ECO:0000313" key="5">
    <source>
        <dbReference type="Proteomes" id="UP001596028"/>
    </source>
</evidence>
<evidence type="ECO:0000313" key="4">
    <source>
        <dbReference type="EMBL" id="MFC4599819.1"/>
    </source>
</evidence>
<evidence type="ECO:0000259" key="3">
    <source>
        <dbReference type="Pfam" id="PF03061"/>
    </source>
</evidence>
<keyword evidence="5" id="KW-1185">Reference proteome</keyword>
<dbReference type="EC" id="3.1.2.-" evidence="4"/>
<feature type="domain" description="Thioesterase" evidence="3">
    <location>
        <begin position="55"/>
        <end position="129"/>
    </location>
</feature>
<dbReference type="NCBIfam" id="TIGR00369">
    <property type="entry name" value="unchar_dom_1"/>
    <property type="match status" value="1"/>
</dbReference>
<organism evidence="4 5">
    <name type="scientific">Cohnella hongkongensis</name>
    <dbReference type="NCBI Taxonomy" id="178337"/>
    <lineage>
        <taxon>Bacteria</taxon>
        <taxon>Bacillati</taxon>
        <taxon>Bacillota</taxon>
        <taxon>Bacilli</taxon>
        <taxon>Bacillales</taxon>
        <taxon>Paenibacillaceae</taxon>
        <taxon>Cohnella</taxon>
    </lineage>
</organism>
<dbReference type="Gene3D" id="3.10.129.10">
    <property type="entry name" value="Hotdog Thioesterase"/>
    <property type="match status" value="1"/>
</dbReference>
<evidence type="ECO:0000256" key="1">
    <source>
        <dbReference type="ARBA" id="ARBA00008324"/>
    </source>
</evidence>
<dbReference type="Proteomes" id="UP001596028">
    <property type="component" value="Unassembled WGS sequence"/>
</dbReference>
<reference evidence="5" key="1">
    <citation type="journal article" date="2019" name="Int. J. Syst. Evol. Microbiol.">
        <title>The Global Catalogue of Microorganisms (GCM) 10K type strain sequencing project: providing services to taxonomists for standard genome sequencing and annotation.</title>
        <authorList>
            <consortium name="The Broad Institute Genomics Platform"/>
            <consortium name="The Broad Institute Genome Sequencing Center for Infectious Disease"/>
            <person name="Wu L."/>
            <person name="Ma J."/>
        </authorList>
    </citation>
    <scope>NUCLEOTIDE SEQUENCE [LARGE SCALE GENOMIC DNA]</scope>
    <source>
        <strain evidence="5">CCUG 49571</strain>
    </source>
</reference>
<gene>
    <name evidence="4" type="ORF">ACFO3S_16315</name>
</gene>
<dbReference type="RefSeq" id="WP_378098350.1">
    <property type="nucleotide sequence ID" value="NZ_JBHSEP010000012.1"/>
</dbReference>
<dbReference type="PANTHER" id="PTHR21660">
    <property type="entry name" value="THIOESTERASE SUPERFAMILY MEMBER-RELATED"/>
    <property type="match status" value="1"/>
</dbReference>
<sequence>MGTDKEIELPPEMEQWKAKAESTFWGWVGCSFERVDERRIVVSLDVKPHHLNLIGILHGGVHATMIDSAMGLAAMIARPDVGVVTTHLNLNYVAPVGAGRIFVEAEIAHLSRKTVTTQARVRTEEGELLAFGTGTFRLLE</sequence>
<dbReference type="CDD" id="cd03443">
    <property type="entry name" value="PaaI_thioesterase"/>
    <property type="match status" value="1"/>
</dbReference>
<dbReference type="EMBL" id="JBHSEP010000012">
    <property type="protein sequence ID" value="MFC4599819.1"/>
    <property type="molecule type" value="Genomic_DNA"/>
</dbReference>
<protein>
    <submittedName>
        <fullName evidence="4">PaaI family thioesterase</fullName>
        <ecNumber evidence="4">3.1.2.-</ecNumber>
    </submittedName>
</protein>
<dbReference type="PANTHER" id="PTHR21660:SF1">
    <property type="entry name" value="ACYL-COENZYME A THIOESTERASE 13"/>
    <property type="match status" value="1"/>
</dbReference>
<dbReference type="InterPro" id="IPR006683">
    <property type="entry name" value="Thioestr_dom"/>
</dbReference>
<dbReference type="InterPro" id="IPR039298">
    <property type="entry name" value="ACOT13"/>
</dbReference>
<dbReference type="GO" id="GO:0016787">
    <property type="term" value="F:hydrolase activity"/>
    <property type="evidence" value="ECO:0007669"/>
    <property type="project" value="UniProtKB-KW"/>
</dbReference>